<name>A0A4U6D5H3_9BACT</name>
<dbReference type="Proteomes" id="UP000304900">
    <property type="component" value="Unassembled WGS sequence"/>
</dbReference>
<dbReference type="PANTHER" id="PTHR14097:SF7">
    <property type="entry name" value="OXIDOREDUCTASE HTATIP2"/>
    <property type="match status" value="1"/>
</dbReference>
<comment type="caution">
    <text evidence="1">The sequence shown here is derived from an EMBL/GenBank/DDBJ whole genome shotgun (WGS) entry which is preliminary data.</text>
</comment>
<keyword evidence="2" id="KW-1185">Reference proteome</keyword>
<dbReference type="OrthoDB" id="9798632at2"/>
<gene>
    <name evidence="1" type="ORF">FDK13_13880</name>
</gene>
<protein>
    <submittedName>
        <fullName evidence="1">Oxidoreductase</fullName>
    </submittedName>
</protein>
<reference evidence="1 2" key="1">
    <citation type="submission" date="2019-05" db="EMBL/GenBank/DDBJ databases">
        <title>Dyadobacter AR-3-8 sp. nov., isolated from arctic soil.</title>
        <authorList>
            <person name="Chaudhary D.K."/>
        </authorList>
    </citation>
    <scope>NUCLEOTIDE SEQUENCE [LARGE SCALE GENOMIC DNA]</scope>
    <source>
        <strain evidence="1 2">AR-3-8</strain>
    </source>
</reference>
<accession>A0A4U6D5H3</accession>
<dbReference type="InterPro" id="IPR036291">
    <property type="entry name" value="NAD(P)-bd_dom_sf"/>
</dbReference>
<evidence type="ECO:0000313" key="1">
    <source>
        <dbReference type="EMBL" id="TKT91457.1"/>
    </source>
</evidence>
<dbReference type="RefSeq" id="WP_137340605.1">
    <property type="nucleotide sequence ID" value="NZ_BSQH01000003.1"/>
</dbReference>
<organism evidence="1 2">
    <name type="scientific">Dyadobacter frigoris</name>
    <dbReference type="NCBI Taxonomy" id="2576211"/>
    <lineage>
        <taxon>Bacteria</taxon>
        <taxon>Pseudomonadati</taxon>
        <taxon>Bacteroidota</taxon>
        <taxon>Cytophagia</taxon>
        <taxon>Cytophagales</taxon>
        <taxon>Spirosomataceae</taxon>
        <taxon>Dyadobacter</taxon>
    </lineage>
</organism>
<proteinExistence type="predicted"/>
<dbReference type="PANTHER" id="PTHR14097">
    <property type="entry name" value="OXIDOREDUCTASE HTATIP2"/>
    <property type="match status" value="1"/>
</dbReference>
<dbReference type="AlphaFoldDB" id="A0A4U6D5H3"/>
<evidence type="ECO:0000313" key="2">
    <source>
        <dbReference type="Proteomes" id="UP000304900"/>
    </source>
</evidence>
<dbReference type="SUPFAM" id="SSF51735">
    <property type="entry name" value="NAD(P)-binding Rossmann-fold domains"/>
    <property type="match status" value="1"/>
</dbReference>
<dbReference type="EMBL" id="SZVO01000006">
    <property type="protein sequence ID" value="TKT91457.1"/>
    <property type="molecule type" value="Genomic_DNA"/>
</dbReference>
<sequence>MSYSSHKTALVIGATGLVGKQVLNYLLASPIYNQIKILTRRATGLKHEKLNEIFFDFDKPDASLVKADDIFCCLGTTIKKAGSEEAFKKVDFQYPLQIGRLGKLNGSSKYLIVSSMGADSKSFIFYNRVKGEIEKELTDLHYDTLHILRPSLLLGDRGGEARFGEKIGEVLAKILDPVMVGPLKKYAAIDSAKVARGMVELAQLPEKGLFIHDSAELQHF</sequence>
<dbReference type="Gene3D" id="3.40.50.720">
    <property type="entry name" value="NAD(P)-binding Rossmann-like Domain"/>
    <property type="match status" value="1"/>
</dbReference>